<dbReference type="PATRIC" id="fig|749414.3.peg.6"/>
<organism evidence="1 2">
    <name type="scientific">Streptomyces bingchenggensis (strain BCW-1)</name>
    <dbReference type="NCBI Taxonomy" id="749414"/>
    <lineage>
        <taxon>Bacteria</taxon>
        <taxon>Bacillati</taxon>
        <taxon>Actinomycetota</taxon>
        <taxon>Actinomycetes</taxon>
        <taxon>Kitasatosporales</taxon>
        <taxon>Streptomycetaceae</taxon>
        <taxon>Streptomyces</taxon>
    </lineage>
</organism>
<evidence type="ECO:0000313" key="2">
    <source>
        <dbReference type="Proteomes" id="UP000000377"/>
    </source>
</evidence>
<evidence type="ECO:0000313" key="1">
    <source>
        <dbReference type="EMBL" id="ADI03127.1"/>
    </source>
</evidence>
<sequence length="60" mass="7031">MIDGRYDDFANHCWYVTRWLTEPRETTHLDAAPLSRWRRVVDGLVAAGDRSAVELQRIDE</sequence>
<dbReference type="RefSeq" id="WP_014172606.1">
    <property type="nucleotide sequence ID" value="NC_016582.1"/>
</dbReference>
<reference evidence="1 2" key="1">
    <citation type="journal article" date="2010" name="J. Bacteriol.">
        <title>Genome sequence of the milbemycin-producing bacterium Streptomyces bingchenggensis.</title>
        <authorList>
            <person name="Wang X.J."/>
            <person name="Yan Y.J."/>
            <person name="Zhang B."/>
            <person name="An J."/>
            <person name="Wang J.J."/>
            <person name="Tian J."/>
            <person name="Jiang L."/>
            <person name="Chen Y.H."/>
            <person name="Huang S.X."/>
            <person name="Yin M."/>
            <person name="Zhang J."/>
            <person name="Gao A.L."/>
            <person name="Liu C.X."/>
            <person name="Zhu Z.X."/>
            <person name="Xiang W.S."/>
        </authorList>
    </citation>
    <scope>NUCLEOTIDE SEQUENCE [LARGE SCALE GENOMIC DNA]</scope>
    <source>
        <strain evidence="1 2">BCW-1</strain>
    </source>
</reference>
<proteinExistence type="predicted"/>
<dbReference type="STRING" id="749414.SBI_00006"/>
<dbReference type="AlphaFoldDB" id="D7BSV0"/>
<dbReference type="KEGG" id="sbh:SBI_00006"/>
<keyword evidence="2" id="KW-1185">Reference proteome</keyword>
<dbReference type="Proteomes" id="UP000000377">
    <property type="component" value="Chromosome"/>
</dbReference>
<dbReference type="EMBL" id="CP002047">
    <property type="protein sequence ID" value="ADI03127.1"/>
    <property type="molecule type" value="Genomic_DNA"/>
</dbReference>
<dbReference type="HOGENOM" id="CLU_2939635_0_0_11"/>
<gene>
    <name evidence="1" type="ordered locus">SBI_00006</name>
</gene>
<name>D7BSV0_STRBB</name>
<accession>D7BSV0</accession>
<protein>
    <submittedName>
        <fullName evidence="1">Uncharacterized protein</fullName>
    </submittedName>
</protein>